<sequence>MLPHSPISSLSLPVIRILIGSYFLASIGLIDNFGSVDILSALVPERVAQVFTASVLYATSLSVMLGLFVRPAALILAIFFFWSSFIQHSATFSFHNLTEFWRDMALVGSVLLIAATTPSSVRLRLKRKTPRRVRVGTNPFDGRTTLGQAANTVVKPGLSRARPRPQTEEPENIFREMAI</sequence>
<name>A0A934MH39_9RHOB</name>
<keyword evidence="4" id="KW-1185">Reference proteome</keyword>
<evidence type="ECO:0000256" key="1">
    <source>
        <dbReference type="SAM" id="MobiDB-lite"/>
    </source>
</evidence>
<evidence type="ECO:0000256" key="2">
    <source>
        <dbReference type="SAM" id="Phobius"/>
    </source>
</evidence>
<evidence type="ECO:0000313" key="4">
    <source>
        <dbReference type="Proteomes" id="UP000642488"/>
    </source>
</evidence>
<feature type="transmembrane region" description="Helical" evidence="2">
    <location>
        <begin position="74"/>
        <end position="94"/>
    </location>
</feature>
<accession>A0A934MH39</accession>
<organism evidence="3 4">
    <name type="scientific">Palleronia pontilimi</name>
    <dbReference type="NCBI Taxonomy" id="1964209"/>
    <lineage>
        <taxon>Bacteria</taxon>
        <taxon>Pseudomonadati</taxon>
        <taxon>Pseudomonadota</taxon>
        <taxon>Alphaproteobacteria</taxon>
        <taxon>Rhodobacterales</taxon>
        <taxon>Roseobacteraceae</taxon>
        <taxon>Palleronia</taxon>
    </lineage>
</organism>
<gene>
    <name evidence="3" type="ORF">ILP92_09510</name>
</gene>
<dbReference type="AlphaFoldDB" id="A0A934MH39"/>
<feature type="transmembrane region" description="Helical" evidence="2">
    <location>
        <begin position="50"/>
        <end position="69"/>
    </location>
</feature>
<proteinExistence type="predicted"/>
<protein>
    <submittedName>
        <fullName evidence="3">DoxX family protein</fullName>
    </submittedName>
</protein>
<dbReference type="Proteomes" id="UP000642488">
    <property type="component" value="Unassembled WGS sequence"/>
</dbReference>
<reference evidence="3" key="1">
    <citation type="submission" date="2020-12" db="EMBL/GenBank/DDBJ databases">
        <title>Bacterial taxonomy.</title>
        <authorList>
            <person name="Pan X."/>
        </authorList>
    </citation>
    <scope>NUCLEOTIDE SEQUENCE</scope>
    <source>
        <strain evidence="3">KCTC 52957</strain>
    </source>
</reference>
<comment type="caution">
    <text evidence="3">The sequence shown here is derived from an EMBL/GenBank/DDBJ whole genome shotgun (WGS) entry which is preliminary data.</text>
</comment>
<keyword evidence="2" id="KW-0812">Transmembrane</keyword>
<feature type="region of interest" description="Disordered" evidence="1">
    <location>
        <begin position="158"/>
        <end position="179"/>
    </location>
</feature>
<keyword evidence="2" id="KW-0472">Membrane</keyword>
<evidence type="ECO:0000313" key="3">
    <source>
        <dbReference type="EMBL" id="MBJ3762979.1"/>
    </source>
</evidence>
<keyword evidence="2" id="KW-1133">Transmembrane helix</keyword>
<feature type="transmembrane region" description="Helical" evidence="2">
    <location>
        <begin position="12"/>
        <end position="30"/>
    </location>
</feature>
<dbReference type="EMBL" id="JAEKPD010000008">
    <property type="protein sequence ID" value="MBJ3762979.1"/>
    <property type="molecule type" value="Genomic_DNA"/>
</dbReference>
<feature type="transmembrane region" description="Helical" evidence="2">
    <location>
        <begin position="106"/>
        <end position="125"/>
    </location>
</feature>
<dbReference type="RefSeq" id="WP_198916150.1">
    <property type="nucleotide sequence ID" value="NZ_JAEKPD010000008.1"/>
</dbReference>